<dbReference type="InterPro" id="IPR009003">
    <property type="entry name" value="Peptidase_S1_PA"/>
</dbReference>
<dbReference type="InterPro" id="IPR001254">
    <property type="entry name" value="Trypsin_dom"/>
</dbReference>
<evidence type="ECO:0000256" key="4">
    <source>
        <dbReference type="ARBA" id="ARBA00022825"/>
    </source>
</evidence>
<evidence type="ECO:0000313" key="8">
    <source>
        <dbReference type="RefSeq" id="XP_013165480.1"/>
    </source>
</evidence>
<dbReference type="GO" id="GO:0006508">
    <property type="term" value="P:proteolysis"/>
    <property type="evidence" value="ECO:0007669"/>
    <property type="project" value="UniProtKB-KW"/>
</dbReference>
<comment type="similarity">
    <text evidence="1">Belongs to the peptidase S1 family.</text>
</comment>
<protein>
    <submittedName>
        <fullName evidence="8">Uncharacterized protein LOC106116265</fullName>
    </submittedName>
</protein>
<keyword evidence="6" id="KW-0732">Signal</keyword>
<dbReference type="PROSITE" id="PS50240">
    <property type="entry name" value="TRYPSIN_DOM"/>
    <property type="match status" value="1"/>
</dbReference>
<evidence type="ECO:0000256" key="3">
    <source>
        <dbReference type="ARBA" id="ARBA00022801"/>
    </source>
</evidence>
<dbReference type="PRINTS" id="PR00722">
    <property type="entry name" value="CHYMOTRYPSIN"/>
</dbReference>
<feature type="domain" description="Peptidase S1" evidence="7">
    <location>
        <begin position="25"/>
        <end position="373"/>
    </location>
</feature>
<dbReference type="Proteomes" id="UP000694872">
    <property type="component" value="Unplaced"/>
</dbReference>
<sequence length="390" mass="44583">MTLWQLFNLLILLFVFKSSWSQRKIIGGHLVGSVQKRYVVYIVKSDKSKMAYDNWSCGGALVNSNHIITAAACLEDIRFLYAVAGYSIMVKTISSDPCTKWFSKKILQTCTPRAYEFNYAKVHKWAGMDIGIACTGSPFAIKNGYCSYSPEPIPINFNPKYGAEGIDAIVLGWGHFTFWREPINKDRGLKKDLYYAPVSIMNKEKCMEYYKDFPEFQEVIRKYMICTFGKGNLDITGRLITTIRPKYERCGKTEDGECRENLESQLNVETPNTTEFETTRRQGICQNDHGGPLVTWIGGKEYLIGIASVFRVNKTTCVGPFLFTSTHCNGAFLHCFFNKRRSGEDPSVCDVYANEQGFEMIYRNISWNEHPDGYADNERNIPNNDFTSFY</sequence>
<proteinExistence type="inferred from homology"/>
<dbReference type="SMART" id="SM00020">
    <property type="entry name" value="Tryp_SPc"/>
    <property type="match status" value="1"/>
</dbReference>
<dbReference type="InterPro" id="IPR043504">
    <property type="entry name" value="Peptidase_S1_PA_chymotrypsin"/>
</dbReference>
<keyword evidence="3" id="KW-0378">Hydrolase</keyword>
<evidence type="ECO:0000256" key="1">
    <source>
        <dbReference type="ARBA" id="ARBA00007664"/>
    </source>
</evidence>
<accession>A0AAJ7E702</accession>
<feature type="chain" id="PRO_5042585885" evidence="6">
    <location>
        <begin position="22"/>
        <end position="390"/>
    </location>
</feature>
<keyword evidence="4" id="KW-0720">Serine protease</keyword>
<evidence type="ECO:0000256" key="2">
    <source>
        <dbReference type="ARBA" id="ARBA00022670"/>
    </source>
</evidence>
<reference evidence="8" key="1">
    <citation type="submission" date="2025-08" db="UniProtKB">
        <authorList>
            <consortium name="RefSeq"/>
        </authorList>
    </citation>
    <scope>IDENTIFICATION</scope>
</reference>
<dbReference type="Pfam" id="PF00089">
    <property type="entry name" value="Trypsin"/>
    <property type="match status" value="1"/>
</dbReference>
<dbReference type="Gene3D" id="2.40.10.10">
    <property type="entry name" value="Trypsin-like serine proteases"/>
    <property type="match status" value="2"/>
</dbReference>
<dbReference type="KEGG" id="pxu:106116265"/>
<dbReference type="GO" id="GO:0004252">
    <property type="term" value="F:serine-type endopeptidase activity"/>
    <property type="evidence" value="ECO:0007669"/>
    <property type="project" value="InterPro"/>
</dbReference>
<evidence type="ECO:0000256" key="5">
    <source>
        <dbReference type="ARBA" id="ARBA00023157"/>
    </source>
</evidence>
<dbReference type="PANTHER" id="PTHR24276">
    <property type="entry name" value="POLYSERASE-RELATED"/>
    <property type="match status" value="1"/>
</dbReference>
<dbReference type="SUPFAM" id="SSF50494">
    <property type="entry name" value="Trypsin-like serine proteases"/>
    <property type="match status" value="1"/>
</dbReference>
<evidence type="ECO:0000256" key="6">
    <source>
        <dbReference type="SAM" id="SignalP"/>
    </source>
</evidence>
<dbReference type="AlphaFoldDB" id="A0AAJ7E702"/>
<gene>
    <name evidence="8" type="primary">LOC106116265</name>
</gene>
<evidence type="ECO:0000259" key="7">
    <source>
        <dbReference type="PROSITE" id="PS50240"/>
    </source>
</evidence>
<keyword evidence="5" id="KW-1015">Disulfide bond</keyword>
<dbReference type="InterPro" id="IPR001314">
    <property type="entry name" value="Peptidase_S1A"/>
</dbReference>
<dbReference type="InterPro" id="IPR050430">
    <property type="entry name" value="Peptidase_S1"/>
</dbReference>
<dbReference type="PANTHER" id="PTHR24276:SF91">
    <property type="entry name" value="AT26814P-RELATED"/>
    <property type="match status" value="1"/>
</dbReference>
<feature type="signal peptide" evidence="6">
    <location>
        <begin position="1"/>
        <end position="21"/>
    </location>
</feature>
<dbReference type="RefSeq" id="XP_013165480.1">
    <property type="nucleotide sequence ID" value="XM_013310026.1"/>
</dbReference>
<dbReference type="GeneID" id="106116265"/>
<name>A0AAJ7E702_PAPXU</name>
<keyword evidence="2" id="KW-0645">Protease</keyword>
<organism evidence="8">
    <name type="scientific">Papilio xuthus</name>
    <name type="common">Asian swallowtail butterfly</name>
    <dbReference type="NCBI Taxonomy" id="66420"/>
    <lineage>
        <taxon>Eukaryota</taxon>
        <taxon>Metazoa</taxon>
        <taxon>Ecdysozoa</taxon>
        <taxon>Arthropoda</taxon>
        <taxon>Hexapoda</taxon>
        <taxon>Insecta</taxon>
        <taxon>Pterygota</taxon>
        <taxon>Neoptera</taxon>
        <taxon>Endopterygota</taxon>
        <taxon>Lepidoptera</taxon>
        <taxon>Glossata</taxon>
        <taxon>Ditrysia</taxon>
        <taxon>Papilionoidea</taxon>
        <taxon>Papilionidae</taxon>
        <taxon>Papilioninae</taxon>
        <taxon>Papilio</taxon>
    </lineage>
</organism>